<feature type="compositionally biased region" description="Basic and acidic residues" evidence="1">
    <location>
        <begin position="254"/>
        <end position="267"/>
    </location>
</feature>
<protein>
    <submittedName>
        <fullName evidence="2">Uncharacterized protein</fullName>
    </submittedName>
</protein>
<feature type="region of interest" description="Disordered" evidence="1">
    <location>
        <begin position="252"/>
        <end position="320"/>
    </location>
</feature>
<feature type="compositionally biased region" description="Polar residues" evidence="1">
    <location>
        <begin position="499"/>
        <end position="514"/>
    </location>
</feature>
<organism evidence="2">
    <name type="scientific">Chromera velia CCMP2878</name>
    <dbReference type="NCBI Taxonomy" id="1169474"/>
    <lineage>
        <taxon>Eukaryota</taxon>
        <taxon>Sar</taxon>
        <taxon>Alveolata</taxon>
        <taxon>Colpodellida</taxon>
        <taxon>Chromeraceae</taxon>
        <taxon>Chromera</taxon>
    </lineage>
</organism>
<evidence type="ECO:0000313" key="2">
    <source>
        <dbReference type="EMBL" id="CEM53157.1"/>
    </source>
</evidence>
<feature type="region of interest" description="Disordered" evidence="1">
    <location>
        <begin position="1"/>
        <end position="31"/>
    </location>
</feature>
<proteinExistence type="predicted"/>
<gene>
    <name evidence="2" type="ORF">Cvel_11764</name>
</gene>
<dbReference type="InterPro" id="IPR032675">
    <property type="entry name" value="LRR_dom_sf"/>
</dbReference>
<dbReference type="EMBL" id="CDMZ01005542">
    <property type="protein sequence ID" value="CEM53157.1"/>
    <property type="molecule type" value="Genomic_DNA"/>
</dbReference>
<evidence type="ECO:0000256" key="1">
    <source>
        <dbReference type="SAM" id="MobiDB-lite"/>
    </source>
</evidence>
<reference evidence="2" key="1">
    <citation type="submission" date="2014-11" db="EMBL/GenBank/DDBJ databases">
        <authorList>
            <person name="Otto D Thomas"/>
            <person name="Naeem Raeece"/>
        </authorList>
    </citation>
    <scope>NUCLEOTIDE SEQUENCE</scope>
</reference>
<accession>A0A0G4I7V0</accession>
<dbReference type="SUPFAM" id="SSF52047">
    <property type="entry name" value="RNI-like"/>
    <property type="match status" value="1"/>
</dbReference>
<feature type="region of interest" description="Disordered" evidence="1">
    <location>
        <begin position="420"/>
        <end position="458"/>
    </location>
</feature>
<feature type="region of interest" description="Disordered" evidence="1">
    <location>
        <begin position="497"/>
        <end position="537"/>
    </location>
</feature>
<name>A0A0G4I7V0_9ALVE</name>
<feature type="compositionally biased region" description="Low complexity" evidence="1">
    <location>
        <begin position="1"/>
        <end position="15"/>
    </location>
</feature>
<dbReference type="Gene3D" id="3.80.10.10">
    <property type="entry name" value="Ribonuclease Inhibitor"/>
    <property type="match status" value="1"/>
</dbReference>
<feature type="compositionally biased region" description="Basic and acidic residues" evidence="1">
    <location>
        <begin position="428"/>
        <end position="447"/>
    </location>
</feature>
<dbReference type="PhylomeDB" id="A0A0G4I7V0"/>
<dbReference type="VEuPathDB" id="CryptoDB:Cvel_11764"/>
<sequence>MSSSLYGFSSSSDLSQDQPAGDGGSKKKQLKQAKKKIIELLRKDNQGYGAKRKWLSVERPEDLPNKCCAFCGTFLRSCVENWRHLSSDDCWEALELSFPGANGEAQTCYISWTCYHEAMRATSHKYHSVAQLGYLALTGAVNFLEVSELARFIGAAGILERRQQMERKFPSLYMKRERMLEMAKKRSVMQGPSKLFCLSYCWHSKAHPDPHGQTVRDVLSFISSQAGLGGIERAFNRGEELRKRLSASVGTCLRENRRGNESDMRPDEGDDSESSLLEPHFQVGGQKGKGSPSSSLTAACEEAGGRSSKGMEDSDSESDSDLESVAPVHLFWDFLSLFQRKRKEGSGEMSRKEAMLFRQGLLSLDTLYGNSSSIVQLLAYTHVPADAENPAPYWRRGWTLFERHIALFKNSSQVFVVQGPGAGELENSSDHPEQEARRVQSSKEIHSPVHPLELPKAPVSPDSFRARLFEEVIPPQNEAEGEGSGSQIGFLDGDAETSECFSPVTTPQSASVSPSFKGADPNSGRSRDSECVGVSPHSAQSRKVTYKVLFTNGRTDRKRVADLYRRFVMQAVCQRSKLEITGGSGTSLAETLEFAGSLHTAAAGKKGKRRELDTEESAAIEQVRLRDCQMDDTVFWEVCTALRSLSLLSLLHVSLANKGGRKGLGAEALDISPLSSLKRLINLELFCVQFSPAQLCAALSGLDGLQSVWLSLCDLENAHVDILGECPAKQSIRSLCLSCNPRLSSVSPLSTFACLAKLDLSGCRGVPLEDVDELKAKVLDLAEVVPPSDHAFGGGCPQM</sequence>
<dbReference type="AlphaFoldDB" id="A0A0G4I7V0"/>